<evidence type="ECO:0008006" key="4">
    <source>
        <dbReference type="Google" id="ProtNLM"/>
    </source>
</evidence>
<sequence>MFDMPTAKFYQSKWFIIFLILIIVFFLYQIWQDYYQQHDLRQEIIHLEDQLLSVTEEQQALAETMAYVQSDDFVEIEARTKLNLRKPGEQIIIVSNDDDIQRLMEQSGTNGSYFNQEEQSNLRRWWSHFWP</sequence>
<gene>
    <name evidence="2" type="ORF">COY67_02095</name>
</gene>
<keyword evidence="1" id="KW-0812">Transmembrane</keyword>
<dbReference type="InterPro" id="IPR007060">
    <property type="entry name" value="FtsL/DivIC"/>
</dbReference>
<protein>
    <recommendedName>
        <fullName evidence="4">Septum formation initiator</fullName>
    </recommendedName>
</protein>
<keyword evidence="1" id="KW-0472">Membrane</keyword>
<evidence type="ECO:0000313" key="2">
    <source>
        <dbReference type="EMBL" id="PIY94750.1"/>
    </source>
</evidence>
<dbReference type="AlphaFoldDB" id="A0A2M7RDB6"/>
<keyword evidence="1" id="KW-1133">Transmembrane helix</keyword>
<evidence type="ECO:0000313" key="3">
    <source>
        <dbReference type="Proteomes" id="UP000228689"/>
    </source>
</evidence>
<dbReference type="Proteomes" id="UP000228689">
    <property type="component" value="Unassembled WGS sequence"/>
</dbReference>
<proteinExistence type="predicted"/>
<evidence type="ECO:0000256" key="1">
    <source>
        <dbReference type="SAM" id="Phobius"/>
    </source>
</evidence>
<feature type="transmembrane region" description="Helical" evidence="1">
    <location>
        <begin position="12"/>
        <end position="31"/>
    </location>
</feature>
<dbReference type="Pfam" id="PF04977">
    <property type="entry name" value="DivIC"/>
    <property type="match status" value="1"/>
</dbReference>
<reference evidence="3" key="1">
    <citation type="submission" date="2017-09" db="EMBL/GenBank/DDBJ databases">
        <title>Depth-based differentiation of microbial function through sediment-hosted aquifers and enrichment of novel symbionts in the deep terrestrial subsurface.</title>
        <authorList>
            <person name="Probst A.J."/>
            <person name="Ladd B."/>
            <person name="Jarett J.K."/>
            <person name="Geller-Mcgrath D.E."/>
            <person name="Sieber C.M.K."/>
            <person name="Emerson J.B."/>
            <person name="Anantharaman K."/>
            <person name="Thomas B.C."/>
            <person name="Malmstrom R."/>
            <person name="Stieglmeier M."/>
            <person name="Klingl A."/>
            <person name="Woyke T."/>
            <person name="Ryan C.M."/>
            <person name="Banfield J.F."/>
        </authorList>
    </citation>
    <scope>NUCLEOTIDE SEQUENCE [LARGE SCALE GENOMIC DNA]</scope>
</reference>
<dbReference type="EMBL" id="PFMC01000057">
    <property type="protein sequence ID" value="PIY94750.1"/>
    <property type="molecule type" value="Genomic_DNA"/>
</dbReference>
<comment type="caution">
    <text evidence="2">The sequence shown here is derived from an EMBL/GenBank/DDBJ whole genome shotgun (WGS) entry which is preliminary data.</text>
</comment>
<name>A0A2M7RDB6_9BACT</name>
<organism evidence="2 3">
    <name type="scientific">Candidatus Komeilibacteria bacterium CG_4_10_14_0_8_um_filter_37_78</name>
    <dbReference type="NCBI Taxonomy" id="1974471"/>
    <lineage>
        <taxon>Bacteria</taxon>
        <taxon>Candidatus Komeiliibacteriota</taxon>
    </lineage>
</organism>
<accession>A0A2M7RDB6</accession>